<accession>A0A3M7RS73</accession>
<evidence type="ECO:0000256" key="1">
    <source>
        <dbReference type="SAM" id="MobiDB-lite"/>
    </source>
</evidence>
<dbReference type="AlphaFoldDB" id="A0A3M7RS73"/>
<feature type="region of interest" description="Disordered" evidence="1">
    <location>
        <begin position="101"/>
        <end position="128"/>
    </location>
</feature>
<dbReference type="OrthoDB" id="10412431at2759"/>
<reference evidence="2 3" key="1">
    <citation type="journal article" date="2018" name="Sci. Rep.">
        <title>Genomic signatures of local adaptation to the degree of environmental predictability in rotifers.</title>
        <authorList>
            <person name="Franch-Gras L."/>
            <person name="Hahn C."/>
            <person name="Garcia-Roger E.M."/>
            <person name="Carmona M.J."/>
            <person name="Serra M."/>
            <person name="Gomez A."/>
        </authorList>
    </citation>
    <scope>NUCLEOTIDE SEQUENCE [LARGE SCALE GENOMIC DNA]</scope>
    <source>
        <strain evidence="2">HYR1</strain>
    </source>
</reference>
<sequence>MLNSATTASLRSLNEINARPKRTSYGEMSTWFFMDEKELNSDIGKSYVDLNDFQDKSCYHFEELTLPALVTKNEVIKKSPKREVPASPIVREFLMRNWSEKRSDMNKKSKEKNQENRKGRSGAGGVWPNITQAFRENGNRLLFVEGPTYNRVPFNSQENLNSNSQLEKPQLTKAILEKMDRERLGVQTRYGTENGNWSIFR</sequence>
<keyword evidence="3" id="KW-1185">Reference proteome</keyword>
<proteinExistence type="predicted"/>
<name>A0A3M7RS73_BRAPC</name>
<protein>
    <submittedName>
        <fullName evidence="2">Uncharacterized protein</fullName>
    </submittedName>
</protein>
<dbReference type="EMBL" id="REGN01002743">
    <property type="protein sequence ID" value="RNA26401.1"/>
    <property type="molecule type" value="Genomic_DNA"/>
</dbReference>
<evidence type="ECO:0000313" key="3">
    <source>
        <dbReference type="Proteomes" id="UP000276133"/>
    </source>
</evidence>
<evidence type="ECO:0000313" key="2">
    <source>
        <dbReference type="EMBL" id="RNA26401.1"/>
    </source>
</evidence>
<comment type="caution">
    <text evidence="2">The sequence shown here is derived from an EMBL/GenBank/DDBJ whole genome shotgun (WGS) entry which is preliminary data.</text>
</comment>
<gene>
    <name evidence="2" type="ORF">BpHYR1_028749</name>
</gene>
<dbReference type="Proteomes" id="UP000276133">
    <property type="component" value="Unassembled WGS sequence"/>
</dbReference>
<organism evidence="2 3">
    <name type="scientific">Brachionus plicatilis</name>
    <name type="common">Marine rotifer</name>
    <name type="synonym">Brachionus muelleri</name>
    <dbReference type="NCBI Taxonomy" id="10195"/>
    <lineage>
        <taxon>Eukaryota</taxon>
        <taxon>Metazoa</taxon>
        <taxon>Spiralia</taxon>
        <taxon>Gnathifera</taxon>
        <taxon>Rotifera</taxon>
        <taxon>Eurotatoria</taxon>
        <taxon>Monogononta</taxon>
        <taxon>Pseudotrocha</taxon>
        <taxon>Ploima</taxon>
        <taxon>Brachionidae</taxon>
        <taxon>Brachionus</taxon>
    </lineage>
</organism>
<feature type="compositionally biased region" description="Basic and acidic residues" evidence="1">
    <location>
        <begin position="101"/>
        <end position="118"/>
    </location>
</feature>